<dbReference type="PANTHER" id="PTHR14379">
    <property type="entry name" value="LIMKAIN B LKAP"/>
    <property type="match status" value="1"/>
</dbReference>
<dbReference type="Proteomes" id="UP000694240">
    <property type="component" value="Chromosome 6"/>
</dbReference>
<proteinExistence type="predicted"/>
<gene>
    <name evidence="2" type="ORF">ISN45_Aa01g000450</name>
</gene>
<name>A0A8T2BZ38_9BRAS</name>
<evidence type="ECO:0000313" key="3">
    <source>
        <dbReference type="Proteomes" id="UP000694240"/>
    </source>
</evidence>
<evidence type="ECO:0000256" key="1">
    <source>
        <dbReference type="SAM" id="MobiDB-lite"/>
    </source>
</evidence>
<dbReference type="PANTHER" id="PTHR14379:SF28">
    <property type="entry name" value="EMB|CAB71865.1-RELATED"/>
    <property type="match status" value="1"/>
</dbReference>
<accession>A0A8T2BZ38</accession>
<feature type="compositionally biased region" description="Polar residues" evidence="1">
    <location>
        <begin position="9"/>
        <end position="21"/>
    </location>
</feature>
<reference evidence="2 3" key="1">
    <citation type="submission" date="2020-12" db="EMBL/GenBank/DDBJ databases">
        <title>Concerted genomic and epigenomic changes stabilize Arabidopsis allopolyploids.</title>
        <authorList>
            <person name="Chen Z."/>
        </authorList>
    </citation>
    <scope>NUCLEOTIDE SEQUENCE [LARGE SCALE GENOMIC DNA]</scope>
    <source>
        <strain evidence="2">Allo738</strain>
        <tissue evidence="2">Leaf</tissue>
    </source>
</reference>
<dbReference type="AlphaFoldDB" id="A0A8T2BZ38"/>
<comment type="caution">
    <text evidence="2">The sequence shown here is derived from an EMBL/GenBank/DDBJ whole genome shotgun (WGS) entry which is preliminary data.</text>
</comment>
<evidence type="ECO:0008006" key="4">
    <source>
        <dbReference type="Google" id="ProtNLM"/>
    </source>
</evidence>
<dbReference type="CDD" id="cd10910">
    <property type="entry name" value="PIN_limkain_b1_N_like"/>
    <property type="match status" value="1"/>
</dbReference>
<dbReference type="GO" id="GO:0010468">
    <property type="term" value="P:regulation of gene expression"/>
    <property type="evidence" value="ECO:0007669"/>
    <property type="project" value="InterPro"/>
</dbReference>
<evidence type="ECO:0000313" key="2">
    <source>
        <dbReference type="EMBL" id="KAG7590962.1"/>
    </source>
</evidence>
<sequence>MPLPFPQPVDSNPLDQSVKTSPGFSVRSDSLFSTGNISVLWDVNECPIPATLKDRDVFSNIKKVLRENGYFGPVNITPYVDLFNTDLGEVFEAIPVRFLPAGDRDIRLDHYLMSLFFNAIDNGSFVPLTLVLILGDISRLDELFRVINILQSRLRFKVLIAQPPSGSVLSLTEIGLCTGLLAGQDLLIQNSVVRL</sequence>
<feature type="region of interest" description="Disordered" evidence="1">
    <location>
        <begin position="1"/>
        <end position="21"/>
    </location>
</feature>
<dbReference type="GO" id="GO:0005777">
    <property type="term" value="C:peroxisome"/>
    <property type="evidence" value="ECO:0007669"/>
    <property type="project" value="InterPro"/>
</dbReference>
<organism evidence="2 3">
    <name type="scientific">Arabidopsis thaliana x Arabidopsis arenosa</name>
    <dbReference type="NCBI Taxonomy" id="1240361"/>
    <lineage>
        <taxon>Eukaryota</taxon>
        <taxon>Viridiplantae</taxon>
        <taxon>Streptophyta</taxon>
        <taxon>Embryophyta</taxon>
        <taxon>Tracheophyta</taxon>
        <taxon>Spermatophyta</taxon>
        <taxon>Magnoliopsida</taxon>
        <taxon>eudicotyledons</taxon>
        <taxon>Gunneridae</taxon>
        <taxon>Pentapetalae</taxon>
        <taxon>rosids</taxon>
        <taxon>malvids</taxon>
        <taxon>Brassicales</taxon>
        <taxon>Brassicaceae</taxon>
        <taxon>Camelineae</taxon>
        <taxon>Arabidopsis</taxon>
    </lineage>
</organism>
<protein>
    <recommendedName>
        <fullName evidence="4">NYN domain-containing protein</fullName>
    </recommendedName>
</protein>
<dbReference type="EMBL" id="JAEFBK010000006">
    <property type="protein sequence ID" value="KAG7590962.1"/>
    <property type="molecule type" value="Genomic_DNA"/>
</dbReference>
<keyword evidence="3" id="KW-1185">Reference proteome</keyword>
<dbReference type="InterPro" id="IPR024768">
    <property type="entry name" value="Marf1"/>
</dbReference>